<dbReference type="Proteomes" id="UP000094892">
    <property type="component" value="Unassembled WGS sequence"/>
</dbReference>
<reference evidence="2 4" key="1">
    <citation type="submission" date="2016-03" db="EMBL/GenBank/DDBJ databases">
        <title>Comparative genomics of 54 Lactobacillus plantarum strains reveals genomic uncoupling from niche constraints.</title>
        <authorList>
            <person name="Martino M.E."/>
        </authorList>
    </citation>
    <scope>NUCLEOTIDE SEQUENCE [LARGE SCALE GENOMIC DNA]</scope>
    <source>
        <strain evidence="2 4">19.1</strain>
    </source>
</reference>
<dbReference type="EMBL" id="MCOL01000001">
    <property type="protein sequence ID" value="ODO61387.1"/>
    <property type="molecule type" value="Genomic_DNA"/>
</dbReference>
<evidence type="ECO:0000313" key="4">
    <source>
        <dbReference type="Proteomes" id="UP000076882"/>
    </source>
</evidence>
<keyword evidence="1" id="KW-0472">Membrane</keyword>
<reference evidence="3 5" key="2">
    <citation type="submission" date="2016-08" db="EMBL/GenBank/DDBJ databases">
        <title>Genome sequencing of Lactobacillus plantarum JSA22, isolated from fermented soybean paste.</title>
        <authorList>
            <person name="Choi H.S."/>
        </authorList>
    </citation>
    <scope>NUCLEOTIDE SEQUENCE [LARGE SCALE GENOMIC DNA]</scope>
    <source>
        <strain evidence="3 5">JSA22</strain>
    </source>
</reference>
<keyword evidence="1" id="KW-1133">Transmembrane helix</keyword>
<accession>A0A151G3Z6</accession>
<dbReference type="RefSeq" id="WP_011101384.1">
    <property type="nucleotide sequence ID" value="NZ_AP028145.1"/>
</dbReference>
<evidence type="ECO:0000313" key="3">
    <source>
        <dbReference type="EMBL" id="ODO61387.1"/>
    </source>
</evidence>
<evidence type="ECO:0000313" key="2">
    <source>
        <dbReference type="EMBL" id="KZU91541.1"/>
    </source>
</evidence>
<organism evidence="2 4">
    <name type="scientific">Lactiplantibacillus plantarum</name>
    <name type="common">Lactobacillus plantarum</name>
    <dbReference type="NCBI Taxonomy" id="1590"/>
    <lineage>
        <taxon>Bacteria</taxon>
        <taxon>Bacillati</taxon>
        <taxon>Bacillota</taxon>
        <taxon>Bacilli</taxon>
        <taxon>Lactobacillales</taxon>
        <taxon>Lactobacillaceae</taxon>
        <taxon>Lactiplantibacillus</taxon>
    </lineage>
</organism>
<proteinExistence type="predicted"/>
<gene>
    <name evidence="2" type="ORF">Lp19_2827</name>
    <name evidence="3" type="ORF">LPJSA22_01365</name>
</gene>
<dbReference type="KEGG" id="lpb:SH83_05770"/>
<evidence type="ECO:0000313" key="5">
    <source>
        <dbReference type="Proteomes" id="UP000094892"/>
    </source>
</evidence>
<feature type="transmembrane region" description="Helical" evidence="1">
    <location>
        <begin position="115"/>
        <end position="141"/>
    </location>
</feature>
<dbReference type="EMBL" id="LUXM01000040">
    <property type="protein sequence ID" value="KZU91541.1"/>
    <property type="molecule type" value="Genomic_DNA"/>
</dbReference>
<dbReference type="AlphaFoldDB" id="A0A151G3Z6"/>
<sequence>MKKTFSLIGSDYIRCAIFFVIAFYAVTADPSGHFHLHWTLTNLYLTSAYFFGHPLLMCLLPRLAHNPFQMISVASRALNDATGQHQTITQIYHNAVNPVSSRDMLLSQNEYRDDMISISVSFVIHGCLLLLSWPLIGIILLGRGGKALIRRLIIHFTR</sequence>
<dbReference type="Proteomes" id="UP000076882">
    <property type="component" value="Unassembled WGS sequence"/>
</dbReference>
<evidence type="ECO:0000256" key="1">
    <source>
        <dbReference type="SAM" id="Phobius"/>
    </source>
</evidence>
<comment type="caution">
    <text evidence="2">The sequence shown here is derived from an EMBL/GenBank/DDBJ whole genome shotgun (WGS) entry which is preliminary data.</text>
</comment>
<dbReference type="PATRIC" id="fig|1590.144.peg.1190"/>
<feature type="transmembrane region" description="Helical" evidence="1">
    <location>
        <begin position="12"/>
        <end position="28"/>
    </location>
</feature>
<keyword evidence="1" id="KW-0812">Transmembrane</keyword>
<protein>
    <submittedName>
        <fullName evidence="2">Uncharacterized protein</fullName>
    </submittedName>
</protein>
<name>A0A151G3Z6_LACPN</name>